<dbReference type="OrthoDB" id="5479407at2"/>
<dbReference type="STRING" id="1429043.X474_19340"/>
<accession>A0A0D2J9H6</accession>
<dbReference type="InterPro" id="IPR000674">
    <property type="entry name" value="Ald_Oxase/Xan_DH_a/b"/>
</dbReference>
<protein>
    <submittedName>
        <fullName evidence="2">Aldehyde oxidase</fullName>
    </submittedName>
</protein>
<reference evidence="2 3" key="1">
    <citation type="submission" date="2013-11" db="EMBL/GenBank/DDBJ databases">
        <title>Metagenomic analysis of a methanogenic consortium involved in long chain n-alkane degradation.</title>
        <authorList>
            <person name="Davidova I.A."/>
            <person name="Callaghan A.V."/>
            <person name="Wawrik B."/>
            <person name="Pruitt S."/>
            <person name="Marks C."/>
            <person name="Duncan K.E."/>
            <person name="Suflita J.M."/>
        </authorList>
    </citation>
    <scope>NUCLEOTIDE SEQUENCE [LARGE SCALE GENOMIC DNA]</scope>
    <source>
        <strain evidence="2 3">SPR</strain>
    </source>
</reference>
<dbReference type="RefSeq" id="WP_044350714.1">
    <property type="nucleotide sequence ID" value="NZ_AZAC01000033.1"/>
</dbReference>
<dbReference type="FunCoup" id="A0A0D2J9H6">
    <property type="interactions" value="304"/>
</dbReference>
<dbReference type="EMBL" id="AZAC01000033">
    <property type="protein sequence ID" value="KIX12356.1"/>
    <property type="molecule type" value="Genomic_DNA"/>
</dbReference>
<comment type="caution">
    <text evidence="2">The sequence shown here is derived from an EMBL/GenBank/DDBJ whole genome shotgun (WGS) entry which is preliminary data.</text>
</comment>
<dbReference type="SUPFAM" id="SSF54665">
    <property type="entry name" value="CO dehydrogenase molybdoprotein N-domain-like"/>
    <property type="match status" value="1"/>
</dbReference>
<dbReference type="Gene3D" id="3.90.1170.50">
    <property type="entry name" value="Aldehyde oxidase/xanthine dehydrogenase, a/b hammerhead"/>
    <property type="match status" value="1"/>
</dbReference>
<dbReference type="SUPFAM" id="SSF56003">
    <property type="entry name" value="Molybdenum cofactor-binding domain"/>
    <property type="match status" value="1"/>
</dbReference>
<evidence type="ECO:0000259" key="1">
    <source>
        <dbReference type="SMART" id="SM01008"/>
    </source>
</evidence>
<dbReference type="SMART" id="SM01008">
    <property type="entry name" value="Ald_Xan_dh_C"/>
    <property type="match status" value="1"/>
</dbReference>
<organism evidence="2 3">
    <name type="scientific">Dethiosulfatarculus sandiegensis</name>
    <dbReference type="NCBI Taxonomy" id="1429043"/>
    <lineage>
        <taxon>Bacteria</taxon>
        <taxon>Pseudomonadati</taxon>
        <taxon>Thermodesulfobacteriota</taxon>
        <taxon>Desulfarculia</taxon>
        <taxon>Desulfarculales</taxon>
        <taxon>Desulfarculaceae</taxon>
        <taxon>Dethiosulfatarculus</taxon>
    </lineage>
</organism>
<proteinExistence type="predicted"/>
<dbReference type="PANTHER" id="PTHR11908">
    <property type="entry name" value="XANTHINE DEHYDROGENASE"/>
    <property type="match status" value="1"/>
</dbReference>
<name>A0A0D2J9H6_9BACT</name>
<dbReference type="GO" id="GO:0005506">
    <property type="term" value="F:iron ion binding"/>
    <property type="evidence" value="ECO:0007669"/>
    <property type="project" value="InterPro"/>
</dbReference>
<sequence>MPVEQSLIGSRMPRVDSEAKATGRAIFTGDISLPGMLQAKVLRSPYAHARIKSIDTQKAEALPGVRAVVSGMNTAGVKWGVFRYTRDQKLLPQERVRYVGEGVAAVAADTLEIAQEAASLIKVDYEPLPAVFNVWDAMAPDAPLLHEDHPGNINVHVAIEAGEVEEGFAGSYLVREDTFTAPEDSYFMTEPYAAVANPRQDGSLELWMPNAAPHQKAKALANALKMPLNKVIVRKSYIGGAFGGRSDVFPAEFITALLSLESDRPVRLCFTREENSLATRKGHGMYTIVKTGMDKQGRVLARDVTCYMDGGAYSSTGPIATSVPFLCHEQCYRLPAVRYNGYRVYTNKPIGGMYRVHGRAWATGVDLQLDIMAEELGLDPLELRLRNARQAGETTPTGSYVQSCRLSQCIEQSAEKAGWREKYGKLPAYHGIGLGTNSVQTGFPLGIRGGSAAIIKFNEDGGATLISGVVDNGQGNDNMLVQIAAEILGLDPRDIQLISADTEATPNDPGAYSMQATFTGGNAVLLAATDARDQIFEEAAQALEAHTRDLVAKDRSIYVAGAPDKALPLAKVIRMALLKGNNIIGRGSFASKVDHRREWLKNPQGQLSETFSFGATIAEVKVDPETGEVDILNMVLSQDCGKALNPMLVEGQFEGGAVMGGSSGMMKEEHLWTKEGLCLNPGFLDYKVALPLDVPPMENVIVESIDPTGPFGAKEAGMSVAMSAAQALAGAVSNAIGWPVMEYPLTPDRVLNALAQKKAAYGDSKGGKP</sequence>
<dbReference type="AlphaFoldDB" id="A0A0D2J9H6"/>
<dbReference type="InterPro" id="IPR037165">
    <property type="entry name" value="AldOxase/xan_DH_Mopterin-bd_sf"/>
</dbReference>
<gene>
    <name evidence="2" type="ORF">X474_19340</name>
</gene>
<evidence type="ECO:0000313" key="2">
    <source>
        <dbReference type="EMBL" id="KIX12356.1"/>
    </source>
</evidence>
<dbReference type="Gene3D" id="3.30.365.10">
    <property type="entry name" value="Aldehyde oxidase/xanthine dehydrogenase, molybdopterin binding domain"/>
    <property type="match status" value="4"/>
</dbReference>
<dbReference type="Pfam" id="PF02738">
    <property type="entry name" value="MoCoBD_1"/>
    <property type="match status" value="1"/>
</dbReference>
<dbReference type="InterPro" id="IPR036856">
    <property type="entry name" value="Ald_Oxase/Xan_DH_a/b_sf"/>
</dbReference>
<dbReference type="InParanoid" id="A0A0D2J9H6"/>
<dbReference type="Pfam" id="PF20256">
    <property type="entry name" value="MoCoBD_2"/>
    <property type="match status" value="1"/>
</dbReference>
<dbReference type="GO" id="GO:0016491">
    <property type="term" value="F:oxidoreductase activity"/>
    <property type="evidence" value="ECO:0007669"/>
    <property type="project" value="InterPro"/>
</dbReference>
<dbReference type="InterPro" id="IPR016208">
    <property type="entry name" value="Ald_Oxase/xanthine_DH-like"/>
</dbReference>
<feature type="domain" description="Aldehyde oxidase/xanthine dehydrogenase a/b hammerhead" evidence="1">
    <location>
        <begin position="22"/>
        <end position="129"/>
    </location>
</feature>
<dbReference type="Proteomes" id="UP000032233">
    <property type="component" value="Unassembled WGS sequence"/>
</dbReference>
<dbReference type="Pfam" id="PF01315">
    <property type="entry name" value="Ald_Xan_dh_C"/>
    <property type="match status" value="1"/>
</dbReference>
<dbReference type="InterPro" id="IPR008274">
    <property type="entry name" value="AldOxase/xan_DH_MoCoBD1"/>
</dbReference>
<dbReference type="PANTHER" id="PTHR11908:SF157">
    <property type="entry name" value="XANTHINE DEHYDROGENASE SUBUNIT D-RELATED"/>
    <property type="match status" value="1"/>
</dbReference>
<evidence type="ECO:0000313" key="3">
    <source>
        <dbReference type="Proteomes" id="UP000032233"/>
    </source>
</evidence>
<dbReference type="InterPro" id="IPR046867">
    <property type="entry name" value="AldOxase/xan_DH_MoCoBD2"/>
</dbReference>
<keyword evidence="3" id="KW-1185">Reference proteome</keyword>